<dbReference type="KEGG" id="uli:ETAA1_61520"/>
<gene>
    <name evidence="1" type="ORF">ETAA1_61520</name>
</gene>
<dbReference type="Proteomes" id="UP000319576">
    <property type="component" value="Chromosome"/>
</dbReference>
<proteinExistence type="predicted"/>
<dbReference type="AlphaFoldDB" id="A0A517Y346"/>
<reference evidence="1 2" key="1">
    <citation type="submission" date="2019-02" db="EMBL/GenBank/DDBJ databases">
        <title>Deep-cultivation of Planctomycetes and their phenomic and genomic characterization uncovers novel biology.</title>
        <authorList>
            <person name="Wiegand S."/>
            <person name="Jogler M."/>
            <person name="Boedeker C."/>
            <person name="Pinto D."/>
            <person name="Vollmers J."/>
            <person name="Rivas-Marin E."/>
            <person name="Kohn T."/>
            <person name="Peeters S.H."/>
            <person name="Heuer A."/>
            <person name="Rast P."/>
            <person name="Oberbeckmann S."/>
            <person name="Bunk B."/>
            <person name="Jeske O."/>
            <person name="Meyerdierks A."/>
            <person name="Storesund J.E."/>
            <person name="Kallscheuer N."/>
            <person name="Luecker S."/>
            <person name="Lage O.M."/>
            <person name="Pohl T."/>
            <person name="Merkel B.J."/>
            <person name="Hornburger P."/>
            <person name="Mueller R.-W."/>
            <person name="Bruemmer F."/>
            <person name="Labrenz M."/>
            <person name="Spormann A.M."/>
            <person name="Op den Camp H."/>
            <person name="Overmann J."/>
            <person name="Amann R."/>
            <person name="Jetten M.S.M."/>
            <person name="Mascher T."/>
            <person name="Medema M.H."/>
            <person name="Devos D.P."/>
            <person name="Kaster A.-K."/>
            <person name="Ovreas L."/>
            <person name="Rohde M."/>
            <person name="Galperin M.Y."/>
            <person name="Jogler C."/>
        </authorList>
    </citation>
    <scope>NUCLEOTIDE SEQUENCE [LARGE SCALE GENOMIC DNA]</scope>
    <source>
        <strain evidence="1 2">ETA_A1</strain>
    </source>
</reference>
<dbReference type="OrthoDB" id="9155696at2"/>
<protein>
    <submittedName>
        <fullName evidence="1">Uncharacterized protein</fullName>
    </submittedName>
</protein>
<name>A0A517Y346_9BACT</name>
<keyword evidence="2" id="KW-1185">Reference proteome</keyword>
<evidence type="ECO:0000313" key="1">
    <source>
        <dbReference type="EMBL" id="QDU24138.1"/>
    </source>
</evidence>
<organism evidence="1 2">
    <name type="scientific">Urbifossiella limnaea</name>
    <dbReference type="NCBI Taxonomy" id="2528023"/>
    <lineage>
        <taxon>Bacteria</taxon>
        <taxon>Pseudomonadati</taxon>
        <taxon>Planctomycetota</taxon>
        <taxon>Planctomycetia</taxon>
        <taxon>Gemmatales</taxon>
        <taxon>Gemmataceae</taxon>
        <taxon>Urbifossiella</taxon>
    </lineage>
</organism>
<sequence length="104" mass="11940">MSDRNLTLYLHTAGATAVPCLQALLAKGYEVSHYFLDFGGAEKRPQWAAEKDNRLFTAERLEELLGLVAMWEVRGDDWRLKDGEYERFEELLQAAPTAAPRPRW</sequence>
<dbReference type="RefSeq" id="WP_145244326.1">
    <property type="nucleotide sequence ID" value="NZ_CP036273.1"/>
</dbReference>
<evidence type="ECO:0000313" key="2">
    <source>
        <dbReference type="Proteomes" id="UP000319576"/>
    </source>
</evidence>
<accession>A0A517Y346</accession>
<dbReference type="EMBL" id="CP036273">
    <property type="protein sequence ID" value="QDU24138.1"/>
    <property type="molecule type" value="Genomic_DNA"/>
</dbReference>